<feature type="region of interest" description="Disordered" evidence="2">
    <location>
        <begin position="1"/>
        <end position="93"/>
    </location>
</feature>
<accession>V5G2Q9</accession>
<keyword evidence="5" id="KW-1185">Reference proteome</keyword>
<feature type="region of interest" description="Disordered" evidence="2">
    <location>
        <begin position="524"/>
        <end position="559"/>
    </location>
</feature>
<dbReference type="GO" id="GO:0051015">
    <property type="term" value="F:actin filament binding"/>
    <property type="evidence" value="ECO:0007669"/>
    <property type="project" value="TreeGrafter"/>
</dbReference>
<feature type="coiled-coil region" evidence="1">
    <location>
        <begin position="861"/>
        <end position="923"/>
    </location>
</feature>
<dbReference type="GO" id="GO:0016460">
    <property type="term" value="C:myosin II complex"/>
    <property type="evidence" value="ECO:0007669"/>
    <property type="project" value="TreeGrafter"/>
</dbReference>
<feature type="compositionally biased region" description="Low complexity" evidence="2">
    <location>
        <begin position="191"/>
        <end position="200"/>
    </location>
</feature>
<protein>
    <recommendedName>
        <fullName evidence="3">DUF7603 domain-containing protein</fullName>
    </recommendedName>
</protein>
<dbReference type="InterPro" id="IPR056023">
    <property type="entry name" value="DUF7603"/>
</dbReference>
<dbReference type="GO" id="GO:0005737">
    <property type="term" value="C:cytoplasm"/>
    <property type="evidence" value="ECO:0007669"/>
    <property type="project" value="TreeGrafter"/>
</dbReference>
<evidence type="ECO:0000313" key="5">
    <source>
        <dbReference type="Proteomes" id="UP000018001"/>
    </source>
</evidence>
<feature type="compositionally biased region" description="Polar residues" evidence="2">
    <location>
        <begin position="231"/>
        <end position="243"/>
    </location>
</feature>
<dbReference type="GO" id="GO:0000146">
    <property type="term" value="F:microfilament motor activity"/>
    <property type="evidence" value="ECO:0007669"/>
    <property type="project" value="TreeGrafter"/>
</dbReference>
<dbReference type="HOGENOM" id="CLU_002590_0_0_1"/>
<gene>
    <name evidence="4" type="ORF">PVAR5_7388</name>
</gene>
<dbReference type="InParanoid" id="V5G2Q9"/>
<dbReference type="PANTHER" id="PTHR45615:SF40">
    <property type="entry name" value="MYOSIN HEAVY CHAIN, NON-MUSCLE"/>
    <property type="match status" value="1"/>
</dbReference>
<dbReference type="EMBL" id="BAUL01000255">
    <property type="protein sequence ID" value="GAD98688.1"/>
    <property type="molecule type" value="Genomic_DNA"/>
</dbReference>
<feature type="compositionally biased region" description="Polar residues" evidence="2">
    <location>
        <begin position="536"/>
        <end position="545"/>
    </location>
</feature>
<feature type="coiled-coil region" evidence="1">
    <location>
        <begin position="352"/>
        <end position="501"/>
    </location>
</feature>
<evidence type="ECO:0000313" key="4">
    <source>
        <dbReference type="EMBL" id="GAD98688.1"/>
    </source>
</evidence>
<name>V5G2Q9_BYSSN</name>
<feature type="region of interest" description="Disordered" evidence="2">
    <location>
        <begin position="325"/>
        <end position="350"/>
    </location>
</feature>
<feature type="coiled-coil region" evidence="1">
    <location>
        <begin position="676"/>
        <end position="742"/>
    </location>
</feature>
<dbReference type="PANTHER" id="PTHR45615">
    <property type="entry name" value="MYOSIN HEAVY CHAIN, NON-MUSCLE"/>
    <property type="match status" value="1"/>
</dbReference>
<reference evidence="5" key="1">
    <citation type="journal article" date="2014" name="Genome Announc.">
        <title>Draft genome sequence of the formaldehyde-resistant fungus Byssochlamys spectabilis No. 5 (anamorph Paecilomyces variotii No. 5) (NBRC109023).</title>
        <authorList>
            <person name="Oka T."/>
            <person name="Ekino K."/>
            <person name="Fukuda K."/>
            <person name="Nomura Y."/>
        </authorList>
    </citation>
    <scope>NUCLEOTIDE SEQUENCE [LARGE SCALE GENOMIC DNA]</scope>
    <source>
        <strain evidence="5">No. 5 / NBRC 109023</strain>
    </source>
</reference>
<organism evidence="4 5">
    <name type="scientific">Byssochlamys spectabilis (strain No. 5 / NBRC 109023)</name>
    <name type="common">Paecilomyces variotii</name>
    <dbReference type="NCBI Taxonomy" id="1356009"/>
    <lineage>
        <taxon>Eukaryota</taxon>
        <taxon>Fungi</taxon>
        <taxon>Dikarya</taxon>
        <taxon>Ascomycota</taxon>
        <taxon>Pezizomycotina</taxon>
        <taxon>Eurotiomycetes</taxon>
        <taxon>Eurotiomycetidae</taxon>
        <taxon>Eurotiales</taxon>
        <taxon>Thermoascaceae</taxon>
        <taxon>Paecilomyces</taxon>
    </lineage>
</organism>
<sequence length="929" mass="103465">MEGGISPPSAAPDGLSSLRRQEDLSTDSHIPEPLGAQTTPPPTSSPPVRRKPLPGNASPVVLQGPTDRAPSSPYPDRLSREQSSSGRAAPPVFDDLGILLDDSVPYLPRDLDRFPRNSNKSDFIPYPIDTSLVVEDEEGYNLANGTPIHSRLSSEPFIPVLKSPPQNHKRADTMALHPLANKPPPLRVDSSARSMSGSSSDTKQPKTPGNKITSFFGWKTAASPGDESAGTDDSASQMVTSHPNGVKAVPTAIDVTKANGLQTPTRMGSIGSATSGDPDMNLKVNQLEAELREISTELAGSIRREMDLEDLVDRLQSEIGMDSNRRTSDYFSDSGAGSVKYGPDSGGRPEDIERIRRTAEQERAQLKVELSQKWQEERSRRAAFESHVQLLESQVQQFRRERVDASNLASRTKELELALEDTRRKLAEERQLKDNFEDLLTAMRVELEQHRNERDTLRDEVIPQLQARLRGSGGGEPGEDVSRLRQELEALRAENATLAQSRFSSIAEEDGDLRRGSLIGLTRSSSLARRPAKPTGSLSRSNSVSGKDRESRESLADRVKDVEAQRDALHQALKNLLERQAYQARESEKRIRILEIELERAQECGTPRRLGYEREVRTLREEINLLRQRADEALDQKWQCEKGLGGLKMDLDRAEQETHTLRMLLQEHDIAVPEYLASSREELADVQATSASLEAAYQQLQADREYAEANGPASLEEEQKLAEQLSASVERTEALASQVRQQLETNNGLRNRLAEAISRGEKEQKLSAARINDMQQRLKSLEDTVLQAQQQSEEEVAKHEEEIKSLKDNHNAQLLRAKNGIRSPVTLSPRPPSSPFFDGRSPRLDRTTAGEGMPLSQAVKTETLEARVKELEKALRDADMEMEEVVGRMNKAQIEVAELQSDRDNALRETRRLQAEIMAEREKFQALRG</sequence>
<dbReference type="eggNOG" id="ENOG502QU2M">
    <property type="taxonomic scope" value="Eukaryota"/>
</dbReference>
<dbReference type="Proteomes" id="UP000018001">
    <property type="component" value="Unassembled WGS sequence"/>
</dbReference>
<dbReference type="OrthoDB" id="288726at2759"/>
<dbReference type="Pfam" id="PF24554">
    <property type="entry name" value="DUF7603"/>
    <property type="match status" value="1"/>
</dbReference>
<feature type="compositionally biased region" description="Polar residues" evidence="2">
    <location>
        <begin position="201"/>
        <end position="213"/>
    </location>
</feature>
<evidence type="ECO:0000256" key="1">
    <source>
        <dbReference type="SAM" id="Coils"/>
    </source>
</evidence>
<dbReference type="AlphaFoldDB" id="V5G2Q9"/>
<feature type="compositionally biased region" description="Basic and acidic residues" evidence="2">
    <location>
        <begin position="546"/>
        <end position="559"/>
    </location>
</feature>
<comment type="caution">
    <text evidence="4">The sequence shown here is derived from an EMBL/GenBank/DDBJ whole genome shotgun (WGS) entry which is preliminary data.</text>
</comment>
<evidence type="ECO:0000259" key="3">
    <source>
        <dbReference type="Pfam" id="PF24554"/>
    </source>
</evidence>
<proteinExistence type="predicted"/>
<feature type="domain" description="DUF7603" evidence="3">
    <location>
        <begin position="680"/>
        <end position="783"/>
    </location>
</feature>
<evidence type="ECO:0000256" key="2">
    <source>
        <dbReference type="SAM" id="MobiDB-lite"/>
    </source>
</evidence>
<dbReference type="GO" id="GO:0032982">
    <property type="term" value="C:myosin filament"/>
    <property type="evidence" value="ECO:0007669"/>
    <property type="project" value="TreeGrafter"/>
</dbReference>
<feature type="compositionally biased region" description="Polar residues" evidence="2">
    <location>
        <begin position="259"/>
        <end position="275"/>
    </location>
</feature>
<feature type="region of interest" description="Disordered" evidence="2">
    <location>
        <begin position="176"/>
        <end position="279"/>
    </location>
</feature>
<keyword evidence="1" id="KW-0175">Coiled coil</keyword>
<feature type="coiled-coil region" evidence="1">
    <location>
        <begin position="771"/>
        <end position="816"/>
    </location>
</feature>